<dbReference type="Proteomes" id="UP001156102">
    <property type="component" value="Unassembled WGS sequence"/>
</dbReference>
<dbReference type="RefSeq" id="WP_254758210.1">
    <property type="nucleotide sequence ID" value="NZ_JANCLT010000003.1"/>
</dbReference>
<name>A0AA41X8G6_9BACI</name>
<reference evidence="1" key="1">
    <citation type="submission" date="2022-07" db="EMBL/GenBank/DDBJ databases">
        <authorList>
            <person name="Li W.-J."/>
            <person name="Deng Q.-Q."/>
        </authorList>
    </citation>
    <scope>NUCLEOTIDE SEQUENCE</scope>
    <source>
        <strain evidence="1">SYSU M60031</strain>
    </source>
</reference>
<accession>A0AA41X8G6</accession>
<dbReference type="EMBL" id="JANCLT010000003">
    <property type="protein sequence ID" value="MCP8968295.1"/>
    <property type="molecule type" value="Genomic_DNA"/>
</dbReference>
<evidence type="ECO:0000313" key="2">
    <source>
        <dbReference type="Proteomes" id="UP001156102"/>
    </source>
</evidence>
<keyword evidence="2" id="KW-1185">Reference proteome</keyword>
<sequence length="273" mass="30777">MTNRAIVAGALTFVGYCLVERLLEEGNEVLGLDFEEIAGMSAVSEEKLLGVGRNAAFTYRSFQESYIEEMRRHGGQMVYMCAAEPNQRSVAAGQRVERLLRQLIDFCKTHTKKLVLLSSVEAQREAATENGRFFYSLEQQVEQELQHYGILQMPVVYGPWQPAFMAYHRLLSGGNADHREQGSDAVYVDDAAACLHEMGTGSLEGLYHLSSGKPQQWEAGVRLLGGTVPPGEKHGRRAGARVYPYQPRTALEEGLRRQRLHLQQYQHLYERMP</sequence>
<gene>
    <name evidence="1" type="ORF">NK662_07040</name>
</gene>
<protein>
    <submittedName>
        <fullName evidence="1">NAD(P)-dependent oxidoreductase</fullName>
    </submittedName>
</protein>
<organism evidence="1 2">
    <name type="scientific">Ectobacillus ponti</name>
    <dbReference type="NCBI Taxonomy" id="2961894"/>
    <lineage>
        <taxon>Bacteria</taxon>
        <taxon>Bacillati</taxon>
        <taxon>Bacillota</taxon>
        <taxon>Bacilli</taxon>
        <taxon>Bacillales</taxon>
        <taxon>Bacillaceae</taxon>
        <taxon>Ectobacillus</taxon>
    </lineage>
</organism>
<proteinExistence type="predicted"/>
<dbReference type="Gene3D" id="3.40.50.720">
    <property type="entry name" value="NAD(P)-binding Rossmann-like Domain"/>
    <property type="match status" value="1"/>
</dbReference>
<dbReference type="SUPFAM" id="SSF51735">
    <property type="entry name" value="NAD(P)-binding Rossmann-fold domains"/>
    <property type="match status" value="1"/>
</dbReference>
<evidence type="ECO:0000313" key="1">
    <source>
        <dbReference type="EMBL" id="MCP8968295.1"/>
    </source>
</evidence>
<comment type="caution">
    <text evidence="1">The sequence shown here is derived from an EMBL/GenBank/DDBJ whole genome shotgun (WGS) entry which is preliminary data.</text>
</comment>
<dbReference type="InterPro" id="IPR036291">
    <property type="entry name" value="NAD(P)-bd_dom_sf"/>
</dbReference>
<dbReference type="AlphaFoldDB" id="A0AA41X8G6"/>